<feature type="compositionally biased region" description="Low complexity" evidence="2">
    <location>
        <begin position="1109"/>
        <end position="1127"/>
    </location>
</feature>
<feature type="compositionally biased region" description="Polar residues" evidence="2">
    <location>
        <begin position="807"/>
        <end position="820"/>
    </location>
</feature>
<evidence type="ECO:0008006" key="5">
    <source>
        <dbReference type="Google" id="ProtNLM"/>
    </source>
</evidence>
<sequence length="1160" mass="129462">MYKKSKHLAVDMLPKTFKGAKCKTSLKLAMSRIKLMRNRKEIQVKQMRRDLAQLLEAGQDQTARIRVEHVIREEKTLSAYELIDIYCELIVARLPIIESQKSCPIDLKEAIASVVFASPRCADIPELMDVRKQFLSKYGKEFVTAALEVRPECGVSRLLVEKLSARAPDGETKVKVMTSIAQEHNVKWEPKSFEDELKKPNEDLLAGPNTFASVNQMPVKYSNISAMPSSMNEPSTRMFQSDAPSKATSYNSSSGPSINTASTSVPSVTKSNSRVSENWEGRSTLQEVNSANHVENGSLNRQNWNMEFKDASSAAQAAAESAERASMAARAAAELARRGSASYNMKDGSEKSEFTQEKDEYVIKESVPMQYNEMKPSQGMQMKMDGRKIDEVPQASSRREAKETYDGHADIPRSSSQSIYHSNEISGRSDHLEINQKVDGRTPDLSQRSISKSEPLVQNYEDNQNEYADYVEEYADYAEEIINENYNKSAGRSSFDDDTAWDSNTWKHANYEEKSGIGARQGSFGNSPPIIFDNYGFDTDDRLLDNFSSQQEEEQSTYLPSKDQWSTKQHSSFVVEDRRSSQQIFETTKPHPTEFVETTEKGYQSPNFDGNTSAAFDDYDSYEDEDVFDKIMREEAMEPSNLPFDQKCLSESLLSAGPNHEANQSYSFQNKEVEEASENYISSVPSDGSEKIHESELGSHDRKPQRSSSSSLSINKSLHDENASGHSIDLEKEIFHSVADEKPKTRGPSRVPSLEAESNDAVRMSALSLDTDDSRDDSGAGLKLGKLTGGFKHKGFPRPPYQKGPLPNNSAPSKQSSVSPPATEMPVSSREKATGSFNSSYQEEYDQEQNPQAYMSKSKASSVHSDFNKEKSSELSYTEGRGCTNDGPSPANSGRVASNIERQTISYQKKESPQTEYKVYKSYNPRAPKQDHKEYGSESYSIPDFPSISPKDNLDSTIPEKTFADPETPKLEVSNQIPVSKTNKESRSNMSFNYSDQDVDKVETLEPRHTHVKLSRRTRALPSQGKRGNLSTFTGQPIVASEMESQPSQSNFTSKPPNTNNMGIYLERRGSSESSQQKLSSEQPPVTHKAEPSKNKELPKSSELAFVDSSGSTKKSSSIEGSSSSKVDSQKKAPHVHPRLPDYDSFAAHFQSLRANRQPQ</sequence>
<feature type="compositionally biased region" description="Basic and acidic residues" evidence="2">
    <location>
        <begin position="998"/>
        <end position="1009"/>
    </location>
</feature>
<reference evidence="3" key="2">
    <citation type="journal article" date="2022" name="Hortic Res">
        <title>The genome of Dioscorea zingiberensis sheds light on the biosynthesis, origin and evolution of the medicinally important diosgenin saponins.</title>
        <authorList>
            <person name="Li Y."/>
            <person name="Tan C."/>
            <person name="Li Z."/>
            <person name="Guo J."/>
            <person name="Li S."/>
            <person name="Chen X."/>
            <person name="Wang C."/>
            <person name="Dai X."/>
            <person name="Yang H."/>
            <person name="Song W."/>
            <person name="Hou L."/>
            <person name="Xu J."/>
            <person name="Tong Z."/>
            <person name="Xu A."/>
            <person name="Yuan X."/>
            <person name="Wang W."/>
            <person name="Yang Q."/>
            <person name="Chen L."/>
            <person name="Sun Z."/>
            <person name="Wang K."/>
            <person name="Pan B."/>
            <person name="Chen J."/>
            <person name="Bao Y."/>
            <person name="Liu F."/>
            <person name="Qi X."/>
            <person name="Gang D.R."/>
            <person name="Wen J."/>
            <person name="Li J."/>
        </authorList>
    </citation>
    <scope>NUCLEOTIDE SEQUENCE</scope>
    <source>
        <strain evidence="3">Dzin_1.0</strain>
    </source>
</reference>
<reference evidence="3" key="1">
    <citation type="submission" date="2021-03" db="EMBL/GenBank/DDBJ databases">
        <authorList>
            <person name="Li Z."/>
            <person name="Yang C."/>
        </authorList>
    </citation>
    <scope>NUCLEOTIDE SEQUENCE</scope>
    <source>
        <strain evidence="3">Dzin_1.0</strain>
        <tissue evidence="3">Leaf</tissue>
    </source>
</reference>
<evidence type="ECO:0000256" key="2">
    <source>
        <dbReference type="SAM" id="MobiDB-lite"/>
    </source>
</evidence>
<dbReference type="PANTHER" id="PTHR12161">
    <property type="entry name" value="IST1 FAMILY MEMBER"/>
    <property type="match status" value="1"/>
</dbReference>
<feature type="compositionally biased region" description="Low complexity" evidence="2">
    <location>
        <begin position="1072"/>
        <end position="1083"/>
    </location>
</feature>
<feature type="compositionally biased region" description="Low complexity" evidence="2">
    <location>
        <begin position="779"/>
        <end position="790"/>
    </location>
</feature>
<accession>A0A9D5D8S2</accession>
<proteinExistence type="inferred from homology"/>
<dbReference type="InterPro" id="IPR005061">
    <property type="entry name" value="Ist1"/>
</dbReference>
<feature type="compositionally biased region" description="Basic and acidic residues" evidence="2">
    <location>
        <begin position="1088"/>
        <end position="1100"/>
    </location>
</feature>
<dbReference type="Pfam" id="PF03398">
    <property type="entry name" value="Ist1"/>
    <property type="match status" value="1"/>
</dbReference>
<feature type="compositionally biased region" description="Polar residues" evidence="2">
    <location>
        <begin position="886"/>
        <end position="907"/>
    </location>
</feature>
<feature type="compositionally biased region" description="Basic residues" evidence="2">
    <location>
        <begin position="1010"/>
        <end position="1019"/>
    </location>
</feature>
<dbReference type="GO" id="GO:0015031">
    <property type="term" value="P:protein transport"/>
    <property type="evidence" value="ECO:0007669"/>
    <property type="project" value="InterPro"/>
</dbReference>
<dbReference type="Gene3D" id="1.20.1260.60">
    <property type="entry name" value="Vacuolar protein sorting-associated protein Ist1"/>
    <property type="match status" value="1"/>
</dbReference>
<dbReference type="InterPro" id="IPR042277">
    <property type="entry name" value="IST1-like"/>
</dbReference>
<feature type="compositionally biased region" description="Polar residues" evidence="2">
    <location>
        <begin position="1043"/>
        <end position="1062"/>
    </location>
</feature>
<dbReference type="PANTHER" id="PTHR12161:SF13">
    <property type="entry name" value="REGULATOR OF VPS4 ACTIVITY IN THE MVB PATHWAY PROTEIN"/>
    <property type="match status" value="1"/>
</dbReference>
<name>A0A9D5D8S2_9LILI</name>
<dbReference type="EMBL" id="JAGGNH010000001">
    <property type="protein sequence ID" value="KAJ0986482.1"/>
    <property type="molecule type" value="Genomic_DNA"/>
</dbReference>
<comment type="similarity">
    <text evidence="1">Belongs to the IST1 family.</text>
</comment>
<dbReference type="FunFam" id="1.20.1260.60:FF:000003">
    <property type="entry name" value="IST1-like protein isoform A"/>
    <property type="match status" value="1"/>
</dbReference>
<dbReference type="Proteomes" id="UP001085076">
    <property type="component" value="Miscellaneous, Linkage group lg01"/>
</dbReference>
<evidence type="ECO:0000256" key="1">
    <source>
        <dbReference type="ARBA" id="ARBA00005536"/>
    </source>
</evidence>
<feature type="region of interest" description="Disordered" evidence="2">
    <location>
        <begin position="390"/>
        <end position="460"/>
    </location>
</feature>
<feature type="region of interest" description="Disordered" evidence="2">
    <location>
        <begin position="337"/>
        <end position="359"/>
    </location>
</feature>
<feature type="compositionally biased region" description="Basic and acidic residues" evidence="2">
    <location>
        <begin position="688"/>
        <end position="704"/>
    </location>
</feature>
<gene>
    <name evidence="3" type="ORF">J5N97_004838</name>
</gene>
<comment type="caution">
    <text evidence="3">The sequence shown here is derived from an EMBL/GenBank/DDBJ whole genome shotgun (WGS) entry which is preliminary data.</text>
</comment>
<feature type="compositionally biased region" description="Polar residues" evidence="2">
    <location>
        <begin position="835"/>
        <end position="865"/>
    </location>
</feature>
<dbReference type="OrthoDB" id="29853at2759"/>
<feature type="region of interest" description="Disordered" evidence="2">
    <location>
        <begin position="229"/>
        <end position="277"/>
    </location>
</feature>
<feature type="compositionally biased region" description="Basic and acidic residues" evidence="2">
    <location>
        <begin position="390"/>
        <end position="411"/>
    </location>
</feature>
<evidence type="ECO:0000313" key="3">
    <source>
        <dbReference type="EMBL" id="KAJ0986482.1"/>
    </source>
</evidence>
<dbReference type="AlphaFoldDB" id="A0A9D5D8S2"/>
<feature type="region of interest" description="Disordered" evidence="2">
    <location>
        <begin position="653"/>
        <end position="1145"/>
    </location>
</feature>
<feature type="compositionally biased region" description="Basic and acidic residues" evidence="2">
    <location>
        <begin position="427"/>
        <end position="442"/>
    </location>
</feature>
<keyword evidence="4" id="KW-1185">Reference proteome</keyword>
<protein>
    <recommendedName>
        <fullName evidence="5">IST1-like protein</fullName>
    </recommendedName>
</protein>
<feature type="compositionally biased region" description="Basic and acidic residues" evidence="2">
    <location>
        <begin position="347"/>
        <end position="359"/>
    </location>
</feature>
<feature type="compositionally biased region" description="Basic and acidic residues" evidence="2">
    <location>
        <begin position="717"/>
        <end position="744"/>
    </location>
</feature>
<feature type="compositionally biased region" description="Polar residues" evidence="2">
    <location>
        <begin position="413"/>
        <end position="426"/>
    </location>
</feature>
<organism evidence="3 4">
    <name type="scientific">Dioscorea zingiberensis</name>
    <dbReference type="NCBI Taxonomy" id="325984"/>
    <lineage>
        <taxon>Eukaryota</taxon>
        <taxon>Viridiplantae</taxon>
        <taxon>Streptophyta</taxon>
        <taxon>Embryophyta</taxon>
        <taxon>Tracheophyta</taxon>
        <taxon>Spermatophyta</taxon>
        <taxon>Magnoliopsida</taxon>
        <taxon>Liliopsida</taxon>
        <taxon>Dioscoreales</taxon>
        <taxon>Dioscoreaceae</taxon>
        <taxon>Dioscorea</taxon>
    </lineage>
</organism>
<evidence type="ECO:0000313" key="4">
    <source>
        <dbReference type="Proteomes" id="UP001085076"/>
    </source>
</evidence>
<feature type="compositionally biased region" description="Polar residues" evidence="2">
    <location>
        <begin position="661"/>
        <end position="670"/>
    </location>
</feature>